<dbReference type="GO" id="GO:0009063">
    <property type="term" value="P:amino acid catabolic process"/>
    <property type="evidence" value="ECO:0007669"/>
    <property type="project" value="InterPro"/>
</dbReference>
<dbReference type="PANTHER" id="PTHR13794:SF58">
    <property type="entry name" value="MITOCHONDRIAL ENOLASE SUPERFAMILY MEMBER 1"/>
    <property type="match status" value="1"/>
</dbReference>
<evidence type="ECO:0000256" key="2">
    <source>
        <dbReference type="ARBA" id="ARBA00022723"/>
    </source>
</evidence>
<dbReference type="Proteomes" id="UP000494135">
    <property type="component" value="Unassembled WGS sequence"/>
</dbReference>
<dbReference type="InterPro" id="IPR029017">
    <property type="entry name" value="Enolase-like_N"/>
</dbReference>
<dbReference type="AlphaFoldDB" id="A0A1X1PK73"/>
<dbReference type="InterPro" id="IPR013341">
    <property type="entry name" value="Mandelate_racemase_N_dom"/>
</dbReference>
<dbReference type="Gene3D" id="3.20.20.120">
    <property type="entry name" value="Enolase-like C-terminal domain"/>
    <property type="match status" value="1"/>
</dbReference>
<keyword evidence="7" id="KW-1185">Reference proteome</keyword>
<keyword evidence="3" id="KW-0460">Magnesium</keyword>
<evidence type="ECO:0000256" key="1">
    <source>
        <dbReference type="ARBA" id="ARBA00001946"/>
    </source>
</evidence>
<dbReference type="InterPro" id="IPR013342">
    <property type="entry name" value="Mandelate_racemase_C"/>
</dbReference>
<reference evidence="6 7" key="1">
    <citation type="submission" date="2017-04" db="EMBL/GenBank/DDBJ databases">
        <title>Burkholderia puraquae sp. nov., a novel Burkholderia cepacia complex species from hospital setting samples.</title>
        <authorList>
            <person name="Martina P."/>
            <person name="Leguizamon M."/>
            <person name="Prieto C."/>
            <person name="Sousa S."/>
            <person name="Montanaro P."/>
            <person name="Draghi W."/>
            <person name="Staembler M."/>
            <person name="Bettiol M."/>
            <person name="Figoli C."/>
            <person name="Palau J."/>
            <person name="Alvarez F."/>
            <person name="Benetti S."/>
            <person name="Anchat E."/>
            <person name="Vescina C."/>
            <person name="Ferreras J."/>
            <person name="Lasch P."/>
            <person name="Lagares A."/>
            <person name="Zorreguieta A."/>
            <person name="Yantorno O."/>
            <person name="Bosch A."/>
        </authorList>
    </citation>
    <scope>NUCLEOTIDE SEQUENCE [LARGE SCALE GENOMIC DNA]</scope>
    <source>
        <strain evidence="6 7">CAMPA 1040</strain>
    </source>
</reference>
<evidence type="ECO:0000313" key="5">
    <source>
        <dbReference type="EMBL" id="CAB3764850.1"/>
    </source>
</evidence>
<proteinExistence type="predicted"/>
<dbReference type="PROSITE" id="PS00908">
    <property type="entry name" value="MR_MLE_1"/>
    <property type="match status" value="1"/>
</dbReference>
<dbReference type="SMART" id="SM00922">
    <property type="entry name" value="MR_MLE"/>
    <property type="match status" value="1"/>
</dbReference>
<dbReference type="Proteomes" id="UP000193146">
    <property type="component" value="Unassembled WGS sequence"/>
</dbReference>
<dbReference type="InterPro" id="IPR046945">
    <property type="entry name" value="RHMD-like"/>
</dbReference>
<dbReference type="SFLD" id="SFLDS00001">
    <property type="entry name" value="Enolase"/>
    <property type="match status" value="1"/>
</dbReference>
<sequence length="365" mass="39676">MKIRSVETRVIEIPFEDGGKGLGITPSAWKSMETVLIRIEDTDGNVGWGEAFGYFVADATRSVVETRLKPLLEGATVESIPAWTKATQRALHIFGRYGITLFAISGVDMALWDLAAKRRHEPLWKLLGGIEPATLPTYASLVRYGDGEAASSICRRALDKGFADIKLHEIDLAVIEAAHATVDGRAPISVDVNCAWTDAQSLANIETLKALGGISWLEEPIFPPEDFARLAALRDRGVPIAAGENWCTALQFQQAVDARAVDYLQPSVSKVGGVTEFLEIVELARAAQLGVLPHSPYFGPGFLTTLHLATAHRDMLQIEWLYVEPAAELIALESIRSGHQLRLGDAPGIGLAPDEAVIAHFVRPR</sequence>
<dbReference type="RefSeq" id="WP_085038430.1">
    <property type="nucleotide sequence ID" value="NZ_CADIKG010000015.1"/>
</dbReference>
<dbReference type="InterPro" id="IPR018110">
    <property type="entry name" value="Mandel_Rmase/mucon_lact_enz_CS"/>
</dbReference>
<feature type="domain" description="Mandelate racemase/muconate lactonizing enzyme C-terminal" evidence="4">
    <location>
        <begin position="147"/>
        <end position="239"/>
    </location>
</feature>
<dbReference type="SUPFAM" id="SSF51604">
    <property type="entry name" value="Enolase C-terminal domain-like"/>
    <property type="match status" value="1"/>
</dbReference>
<dbReference type="PANTHER" id="PTHR13794">
    <property type="entry name" value="ENOLASE SUPERFAMILY, MANDELATE RACEMASE"/>
    <property type="match status" value="1"/>
</dbReference>
<dbReference type="Gene3D" id="3.30.390.10">
    <property type="entry name" value="Enolase-like, N-terminal domain"/>
    <property type="match status" value="1"/>
</dbReference>
<dbReference type="GO" id="GO:0000287">
    <property type="term" value="F:magnesium ion binding"/>
    <property type="evidence" value="ECO:0007669"/>
    <property type="project" value="TreeGrafter"/>
</dbReference>
<keyword evidence="2" id="KW-0479">Metal-binding</keyword>
<dbReference type="GO" id="GO:0016836">
    <property type="term" value="F:hydro-lyase activity"/>
    <property type="evidence" value="ECO:0007669"/>
    <property type="project" value="TreeGrafter"/>
</dbReference>
<comment type="cofactor">
    <cofactor evidence="1">
        <name>Mg(2+)</name>
        <dbReference type="ChEBI" id="CHEBI:18420"/>
    </cofactor>
</comment>
<dbReference type="EMBL" id="NBYX01000003">
    <property type="protein sequence ID" value="ORT87268.1"/>
    <property type="molecule type" value="Genomic_DNA"/>
</dbReference>
<dbReference type="CDD" id="cd03316">
    <property type="entry name" value="MR_like"/>
    <property type="match status" value="1"/>
</dbReference>
<evidence type="ECO:0000313" key="7">
    <source>
        <dbReference type="Proteomes" id="UP000193146"/>
    </source>
</evidence>
<dbReference type="Pfam" id="PF02746">
    <property type="entry name" value="MR_MLE_N"/>
    <property type="match status" value="1"/>
</dbReference>
<dbReference type="InterPro" id="IPR029065">
    <property type="entry name" value="Enolase_C-like"/>
</dbReference>
<evidence type="ECO:0000256" key="3">
    <source>
        <dbReference type="ARBA" id="ARBA00022842"/>
    </source>
</evidence>
<dbReference type="OrthoDB" id="103536at2"/>
<dbReference type="EMBL" id="CADIKG010000015">
    <property type="protein sequence ID" value="CAB3764850.1"/>
    <property type="molecule type" value="Genomic_DNA"/>
</dbReference>
<dbReference type="InterPro" id="IPR036849">
    <property type="entry name" value="Enolase-like_C_sf"/>
</dbReference>
<dbReference type="EC" id="5.5.1.25" evidence="5"/>
<dbReference type="GO" id="GO:0016853">
    <property type="term" value="F:isomerase activity"/>
    <property type="evidence" value="ECO:0007669"/>
    <property type="project" value="UniProtKB-KW"/>
</dbReference>
<dbReference type="Pfam" id="PF13378">
    <property type="entry name" value="MR_MLE_C"/>
    <property type="match status" value="1"/>
</dbReference>
<protein>
    <submittedName>
        <fullName evidence="5">3,6-anhydro-alpha-L-galactonate cycloisomerase</fullName>
        <ecNumber evidence="5">5.5.1.25</ecNumber>
    </submittedName>
    <submittedName>
        <fullName evidence="6">Mandelate racemase</fullName>
    </submittedName>
</protein>
<organism evidence="6 7">
    <name type="scientific">Burkholderia puraquae</name>
    <dbReference type="NCBI Taxonomy" id="1904757"/>
    <lineage>
        <taxon>Bacteria</taxon>
        <taxon>Pseudomonadati</taxon>
        <taxon>Pseudomonadota</taxon>
        <taxon>Betaproteobacteria</taxon>
        <taxon>Burkholderiales</taxon>
        <taxon>Burkholderiaceae</taxon>
        <taxon>Burkholderia</taxon>
        <taxon>Burkholderia cepacia complex</taxon>
    </lineage>
</organism>
<accession>A0A1X1PK73</accession>
<reference evidence="5 8" key="2">
    <citation type="submission" date="2020-04" db="EMBL/GenBank/DDBJ databases">
        <authorList>
            <person name="De Canck E."/>
        </authorList>
    </citation>
    <scope>NUCLEOTIDE SEQUENCE [LARGE SCALE GENOMIC DNA]</scope>
    <source>
        <strain evidence="5 8">LMG 29660</strain>
    </source>
</reference>
<dbReference type="GO" id="GO:0016052">
    <property type="term" value="P:carbohydrate catabolic process"/>
    <property type="evidence" value="ECO:0007669"/>
    <property type="project" value="TreeGrafter"/>
</dbReference>
<gene>
    <name evidence="5" type="primary">Vejaci</name>
    <name evidence="6" type="ORF">B7G54_06910</name>
    <name evidence="5" type="ORF">LMG29660_05107</name>
</gene>
<name>A0A1X1PK73_9BURK</name>
<evidence type="ECO:0000259" key="4">
    <source>
        <dbReference type="SMART" id="SM00922"/>
    </source>
</evidence>
<dbReference type="SUPFAM" id="SSF54826">
    <property type="entry name" value="Enolase N-terminal domain-like"/>
    <property type="match status" value="1"/>
</dbReference>
<evidence type="ECO:0000313" key="8">
    <source>
        <dbReference type="Proteomes" id="UP000494135"/>
    </source>
</evidence>
<keyword evidence="5" id="KW-0413">Isomerase</keyword>
<evidence type="ECO:0000313" key="6">
    <source>
        <dbReference type="EMBL" id="ORT87268.1"/>
    </source>
</evidence>